<dbReference type="Pfam" id="PF21787">
    <property type="entry name" value="TNP-like_RNaseH_N"/>
    <property type="match status" value="2"/>
</dbReference>
<dbReference type="Pfam" id="PF21788">
    <property type="entry name" value="TNP-like_GBD"/>
    <property type="match status" value="1"/>
</dbReference>
<dbReference type="Proteomes" id="UP001219518">
    <property type="component" value="Unassembled WGS sequence"/>
</dbReference>
<evidence type="ECO:0000256" key="5">
    <source>
        <dbReference type="PROSITE-ProRule" id="PRU00309"/>
    </source>
</evidence>
<feature type="compositionally biased region" description="Basic residues" evidence="6">
    <location>
        <begin position="102"/>
        <end position="121"/>
    </location>
</feature>
<dbReference type="SMART" id="SM00980">
    <property type="entry name" value="THAP"/>
    <property type="match status" value="1"/>
</dbReference>
<keyword evidence="4 5" id="KW-0238">DNA-binding</keyword>
<comment type="caution">
    <text evidence="8">The sequence shown here is derived from an EMBL/GenBank/DDBJ whole genome shotgun (WGS) entry which is preliminary data.</text>
</comment>
<dbReference type="AlphaFoldDB" id="A0AAE1IXX7"/>
<dbReference type="Pfam" id="PF05485">
    <property type="entry name" value="THAP"/>
    <property type="match status" value="1"/>
</dbReference>
<keyword evidence="1" id="KW-0479">Metal-binding</keyword>
<feature type="region of interest" description="Disordered" evidence="6">
    <location>
        <begin position="94"/>
        <end position="122"/>
    </location>
</feature>
<dbReference type="GO" id="GO:0003677">
    <property type="term" value="F:DNA binding"/>
    <property type="evidence" value="ECO:0007669"/>
    <property type="project" value="UniProtKB-UniRule"/>
</dbReference>
<evidence type="ECO:0000256" key="1">
    <source>
        <dbReference type="ARBA" id="ARBA00022723"/>
    </source>
</evidence>
<evidence type="ECO:0000313" key="9">
    <source>
        <dbReference type="Proteomes" id="UP001219518"/>
    </source>
</evidence>
<sequence length="1111" mass="126833">MPYCFVPNCTSGSASKNKYLEENGLPKPRCFTAGSEERQKIWEQVIKRGDRSMSSDSRVCSDHFTENDYQVEYATHTTDGQVVKIPRGKAKLIPNAVPSPKAVKRTAPKPRKNSSPKKKKYSQVLPDIAVSDMEPVNEPPPVIENIETEDKQNADANAQLTATKDWSCSEVKNLQMPINSVVCNTIEESSKFIVHIDPINLETTKTIIFKDNEPPVVKIRNNIAPIDTPEILSSSAAQELLVKVDKIKICPGTGIGKHKFSEACGGMLESKTKRCQHCIFERARLRKREERKSICEKRKEAKIKKRKSNVQSLKRSKINLLNKVHRYKFRVENAIRECEKKNEVVLAEAISQLPSVAQQEAVRACFEASKRKGPSGRRYTVKWVYECMLMRIKDKNLYNHIRRHEILVLPNTTTINRYLKHYGGTYGFQPQILEMLKKKKDQICQRNVGEVRMILIDEMKLSKGLYFDSSTLQVLGCKDMGEDIGEAFGEDFRENVEEAIEQLPVSRVCKEKIPQGESSRKPKNDREKNLGDHALVISFQPFRDKWVQAIACFLTNGNASDSELTKLILEAVLLLERSGLFVDGVVGDGAAWNRSMWKKFGISYDNCSAEHPCDPERQLYFISDFPHLMKCKRNCLCSKKIIKTPEGDVRLAHWEGVLEADSLHKIGLRECHRLTKDHINPDPWQKMNVAMAWQFWSASVAASMECYRLQGVEKLEDCSASANLCKMINDLADAMNSSTPQTALRLNSVQYQAITSFLEYFIKLKDWANEKLRAKLRLAEEARVAQAQAKGQNPRGKSAKTLEKEDYIFSDSTDIGLIVSLKGTIQLVKFLIGKCHFQYVMTARLNQDALERFFGLVRQSSWANTHPEPRVFIQLFRLLSIYSLVKPCRGSNITGGEMITTLLSLDDLKTKTRVERQQALQDKLDEIILNGQNLESVSDVIEQIEHDHDYIGEGESVDEFALSYVAGFVARHSKKYAKDCQECNECLIKKEEEKTDVDMLITLKSKGYLTYPSDILVNLLRTLEKSIIHAAMHNEMEENILFLVLDKVATLRVENVGCELHSAELTKSIIKFYTIMRMHFLRRKWNEITTEMRKKQKAHRKQANLVDQRKT</sequence>
<dbReference type="EMBL" id="JAHWGI010001443">
    <property type="protein sequence ID" value="KAK3933106.1"/>
    <property type="molecule type" value="Genomic_DNA"/>
</dbReference>
<dbReference type="InterPro" id="IPR048365">
    <property type="entry name" value="TNP-like_RNaseH_N"/>
</dbReference>
<evidence type="ECO:0000256" key="4">
    <source>
        <dbReference type="ARBA" id="ARBA00023125"/>
    </source>
</evidence>
<keyword evidence="2 5" id="KW-0863">Zinc-finger</keyword>
<organism evidence="8 9">
    <name type="scientific">Frankliniella fusca</name>
    <dbReference type="NCBI Taxonomy" id="407009"/>
    <lineage>
        <taxon>Eukaryota</taxon>
        <taxon>Metazoa</taxon>
        <taxon>Ecdysozoa</taxon>
        <taxon>Arthropoda</taxon>
        <taxon>Hexapoda</taxon>
        <taxon>Insecta</taxon>
        <taxon>Pterygota</taxon>
        <taxon>Neoptera</taxon>
        <taxon>Paraneoptera</taxon>
        <taxon>Thysanoptera</taxon>
        <taxon>Terebrantia</taxon>
        <taxon>Thripoidea</taxon>
        <taxon>Thripidae</taxon>
        <taxon>Frankliniella</taxon>
    </lineage>
</organism>
<dbReference type="GO" id="GO:0008270">
    <property type="term" value="F:zinc ion binding"/>
    <property type="evidence" value="ECO:0007669"/>
    <property type="project" value="UniProtKB-KW"/>
</dbReference>
<evidence type="ECO:0000313" key="8">
    <source>
        <dbReference type="EMBL" id="KAK3933106.1"/>
    </source>
</evidence>
<evidence type="ECO:0000256" key="2">
    <source>
        <dbReference type="ARBA" id="ARBA00022771"/>
    </source>
</evidence>
<dbReference type="InterPro" id="IPR006612">
    <property type="entry name" value="THAP_Znf"/>
</dbReference>
<keyword evidence="3" id="KW-0862">Zinc</keyword>
<proteinExistence type="predicted"/>
<dbReference type="PANTHER" id="PTHR47577:SF2">
    <property type="entry name" value="THAP DOMAIN CONTAINING 9"/>
    <property type="match status" value="1"/>
</dbReference>
<dbReference type="SUPFAM" id="SSF57716">
    <property type="entry name" value="Glucocorticoid receptor-like (DNA-binding domain)"/>
    <property type="match status" value="1"/>
</dbReference>
<reference evidence="8" key="2">
    <citation type="journal article" date="2023" name="BMC Genomics">
        <title>Pest status, molecular evolution, and epigenetic factors derived from the genome assembly of Frankliniella fusca, a thysanopteran phytovirus vector.</title>
        <authorList>
            <person name="Catto M.A."/>
            <person name="Labadie P.E."/>
            <person name="Jacobson A.L."/>
            <person name="Kennedy G.G."/>
            <person name="Srinivasan R."/>
            <person name="Hunt B.G."/>
        </authorList>
    </citation>
    <scope>NUCLEOTIDE SEQUENCE</scope>
    <source>
        <strain evidence="8">PL_HMW_Pooled</strain>
    </source>
</reference>
<dbReference type="PROSITE" id="PS50950">
    <property type="entry name" value="ZF_THAP"/>
    <property type="match status" value="1"/>
</dbReference>
<evidence type="ECO:0000256" key="3">
    <source>
        <dbReference type="ARBA" id="ARBA00022833"/>
    </source>
</evidence>
<evidence type="ECO:0000259" key="7">
    <source>
        <dbReference type="PROSITE" id="PS50950"/>
    </source>
</evidence>
<dbReference type="PANTHER" id="PTHR47577">
    <property type="entry name" value="THAP DOMAIN-CONTAINING PROTEIN 6"/>
    <property type="match status" value="1"/>
</dbReference>
<accession>A0AAE1IXX7</accession>
<dbReference type="InterPro" id="IPR048366">
    <property type="entry name" value="TNP-like_GBD"/>
</dbReference>
<gene>
    <name evidence="8" type="ORF">KUF71_017367</name>
</gene>
<feature type="domain" description="THAP-type" evidence="7">
    <location>
        <begin position="1"/>
        <end position="101"/>
    </location>
</feature>
<evidence type="ECO:0000256" key="6">
    <source>
        <dbReference type="SAM" id="MobiDB-lite"/>
    </source>
</evidence>
<keyword evidence="9" id="KW-1185">Reference proteome</keyword>
<name>A0AAE1IXX7_9NEOP</name>
<protein>
    <submittedName>
        <fullName evidence="8">Transposable element P transposase</fullName>
    </submittedName>
</protein>
<reference evidence="8" key="1">
    <citation type="submission" date="2021-07" db="EMBL/GenBank/DDBJ databases">
        <authorList>
            <person name="Catto M.A."/>
            <person name="Jacobson A."/>
            <person name="Kennedy G."/>
            <person name="Labadie P."/>
            <person name="Hunt B.G."/>
            <person name="Srinivasan R."/>
        </authorList>
    </citation>
    <scope>NUCLEOTIDE SEQUENCE</scope>
    <source>
        <strain evidence="8">PL_HMW_Pooled</strain>
        <tissue evidence="8">Head</tissue>
    </source>
</reference>